<dbReference type="AlphaFoldDB" id="A0AAV7VUA9"/>
<evidence type="ECO:0000313" key="2">
    <source>
        <dbReference type="Proteomes" id="UP001066276"/>
    </source>
</evidence>
<comment type="caution">
    <text evidence="1">The sequence shown here is derived from an EMBL/GenBank/DDBJ whole genome shotgun (WGS) entry which is preliminary data.</text>
</comment>
<accession>A0AAV7VUA9</accession>
<proteinExistence type="predicted"/>
<keyword evidence="2" id="KW-1185">Reference proteome</keyword>
<evidence type="ECO:0000313" key="1">
    <source>
        <dbReference type="EMBL" id="KAJ1204366.1"/>
    </source>
</evidence>
<dbReference type="Proteomes" id="UP001066276">
    <property type="component" value="Chromosome 2_1"/>
</dbReference>
<protein>
    <submittedName>
        <fullName evidence="1">Uncharacterized protein</fullName>
    </submittedName>
</protein>
<name>A0AAV7VUA9_PLEWA</name>
<dbReference type="EMBL" id="JANPWB010000003">
    <property type="protein sequence ID" value="KAJ1204366.1"/>
    <property type="molecule type" value="Genomic_DNA"/>
</dbReference>
<organism evidence="1 2">
    <name type="scientific">Pleurodeles waltl</name>
    <name type="common">Iberian ribbed newt</name>
    <dbReference type="NCBI Taxonomy" id="8319"/>
    <lineage>
        <taxon>Eukaryota</taxon>
        <taxon>Metazoa</taxon>
        <taxon>Chordata</taxon>
        <taxon>Craniata</taxon>
        <taxon>Vertebrata</taxon>
        <taxon>Euteleostomi</taxon>
        <taxon>Amphibia</taxon>
        <taxon>Batrachia</taxon>
        <taxon>Caudata</taxon>
        <taxon>Salamandroidea</taxon>
        <taxon>Salamandridae</taxon>
        <taxon>Pleurodelinae</taxon>
        <taxon>Pleurodeles</taxon>
    </lineage>
</organism>
<reference evidence="1" key="1">
    <citation type="journal article" date="2022" name="bioRxiv">
        <title>Sequencing and chromosome-scale assembly of the giantPleurodeles waltlgenome.</title>
        <authorList>
            <person name="Brown T."/>
            <person name="Elewa A."/>
            <person name="Iarovenko S."/>
            <person name="Subramanian E."/>
            <person name="Araus A.J."/>
            <person name="Petzold A."/>
            <person name="Susuki M."/>
            <person name="Suzuki K.-i.T."/>
            <person name="Hayashi T."/>
            <person name="Toyoda A."/>
            <person name="Oliveira C."/>
            <person name="Osipova E."/>
            <person name="Leigh N.D."/>
            <person name="Simon A."/>
            <person name="Yun M.H."/>
        </authorList>
    </citation>
    <scope>NUCLEOTIDE SEQUENCE</scope>
    <source>
        <strain evidence="1">20211129_DDA</strain>
        <tissue evidence="1">Liver</tissue>
    </source>
</reference>
<sequence>MVVFPSKISEISRFSCWLSLFTPEIMVEADTCSPQRSSALRMVTSSPYVESIVEPLEFPASEPESKKRSSWSTMKEFTMYWVVSSKALAWPSAALALVGFALDLFAWCEELGTPQLRSHPVMAGPGQALGM</sequence>
<gene>
    <name evidence="1" type="ORF">NDU88_008144</name>
</gene>